<gene>
    <name evidence="2" type="ORF">SARC_03593</name>
</gene>
<evidence type="ECO:0000259" key="1">
    <source>
        <dbReference type="Pfam" id="PF00646"/>
    </source>
</evidence>
<dbReference type="OrthoDB" id="2149210at2759"/>
<dbReference type="Pfam" id="PF00023">
    <property type="entry name" value="Ank"/>
    <property type="match status" value="1"/>
</dbReference>
<sequence length="284" mass="31960">MRYQIALGPFGGLYHTQRQMSPQKCHELGHARAISSHNMYIKIYHRMQRKELVTHAEAKVQKVPLSIQALHADLLLKVCSYLELSEIPALARTCKSMRESVSHPCVLLRLLEMKLNHMVVDVCKDSRFVRPSQVRALNRLLRASPLKGGNLRFHSLAMPNELFIAACKTGSTELVISLLTDERVGVSTRGNWAMQTACASGQTDVVQLLLRDTRVDPTASESLSLRAACENGHAVVVQLLLDDGRADPSARQYMALIRSYRRGHKKVWMYTCYYSVEGVYAIIV</sequence>
<protein>
    <recommendedName>
        <fullName evidence="1">F-box domain-containing protein</fullName>
    </recommendedName>
</protein>
<dbReference type="InterPro" id="IPR036770">
    <property type="entry name" value="Ankyrin_rpt-contain_sf"/>
</dbReference>
<dbReference type="Pfam" id="PF00646">
    <property type="entry name" value="F-box"/>
    <property type="match status" value="1"/>
</dbReference>
<dbReference type="SMART" id="SM00248">
    <property type="entry name" value="ANK"/>
    <property type="match status" value="2"/>
</dbReference>
<dbReference type="InterPro" id="IPR002110">
    <property type="entry name" value="Ankyrin_rpt"/>
</dbReference>
<evidence type="ECO:0000313" key="2">
    <source>
        <dbReference type="EMBL" id="KNC84171.1"/>
    </source>
</evidence>
<proteinExistence type="predicted"/>
<dbReference type="EMBL" id="KQ241782">
    <property type="protein sequence ID" value="KNC84171.1"/>
    <property type="molecule type" value="Genomic_DNA"/>
</dbReference>
<dbReference type="RefSeq" id="XP_014158073.1">
    <property type="nucleotide sequence ID" value="XM_014302598.1"/>
</dbReference>
<name>A0A0L0G5R5_9EUKA</name>
<organism evidence="2 3">
    <name type="scientific">Sphaeroforma arctica JP610</name>
    <dbReference type="NCBI Taxonomy" id="667725"/>
    <lineage>
        <taxon>Eukaryota</taxon>
        <taxon>Ichthyosporea</taxon>
        <taxon>Ichthyophonida</taxon>
        <taxon>Sphaeroforma</taxon>
    </lineage>
</organism>
<dbReference type="SUPFAM" id="SSF81383">
    <property type="entry name" value="F-box domain"/>
    <property type="match status" value="1"/>
</dbReference>
<dbReference type="GeneID" id="25904097"/>
<evidence type="ECO:0000313" key="3">
    <source>
        <dbReference type="Proteomes" id="UP000054560"/>
    </source>
</evidence>
<dbReference type="SUPFAM" id="SSF48403">
    <property type="entry name" value="Ankyrin repeat"/>
    <property type="match status" value="1"/>
</dbReference>
<dbReference type="InterPro" id="IPR001810">
    <property type="entry name" value="F-box_dom"/>
</dbReference>
<dbReference type="Proteomes" id="UP000054560">
    <property type="component" value="Unassembled WGS sequence"/>
</dbReference>
<dbReference type="InterPro" id="IPR036047">
    <property type="entry name" value="F-box-like_dom_sf"/>
</dbReference>
<feature type="domain" description="F-box" evidence="1">
    <location>
        <begin position="70"/>
        <end position="106"/>
    </location>
</feature>
<dbReference type="Gene3D" id="1.25.40.20">
    <property type="entry name" value="Ankyrin repeat-containing domain"/>
    <property type="match status" value="1"/>
</dbReference>
<reference evidence="2 3" key="1">
    <citation type="submission" date="2011-02" db="EMBL/GenBank/DDBJ databases">
        <title>The Genome Sequence of Sphaeroforma arctica JP610.</title>
        <authorList>
            <consortium name="The Broad Institute Genome Sequencing Platform"/>
            <person name="Russ C."/>
            <person name="Cuomo C."/>
            <person name="Young S.K."/>
            <person name="Zeng Q."/>
            <person name="Gargeya S."/>
            <person name="Alvarado L."/>
            <person name="Berlin A."/>
            <person name="Chapman S.B."/>
            <person name="Chen Z."/>
            <person name="Freedman E."/>
            <person name="Gellesch M."/>
            <person name="Goldberg J."/>
            <person name="Griggs A."/>
            <person name="Gujja S."/>
            <person name="Heilman E."/>
            <person name="Heiman D."/>
            <person name="Howarth C."/>
            <person name="Mehta T."/>
            <person name="Neiman D."/>
            <person name="Pearson M."/>
            <person name="Roberts A."/>
            <person name="Saif S."/>
            <person name="Shea T."/>
            <person name="Shenoy N."/>
            <person name="Sisk P."/>
            <person name="Stolte C."/>
            <person name="Sykes S."/>
            <person name="White J."/>
            <person name="Yandava C."/>
            <person name="Burger G."/>
            <person name="Gray M.W."/>
            <person name="Holland P.W.H."/>
            <person name="King N."/>
            <person name="Lang F.B.F."/>
            <person name="Roger A.J."/>
            <person name="Ruiz-Trillo I."/>
            <person name="Haas B."/>
            <person name="Nusbaum C."/>
            <person name="Birren B."/>
        </authorList>
    </citation>
    <scope>NUCLEOTIDE SEQUENCE [LARGE SCALE GENOMIC DNA]</scope>
    <source>
        <strain evidence="2 3">JP610</strain>
    </source>
</reference>
<keyword evidence="3" id="KW-1185">Reference proteome</keyword>
<accession>A0A0L0G5R5</accession>
<dbReference type="AlphaFoldDB" id="A0A0L0G5R5"/>